<dbReference type="AlphaFoldDB" id="A0A6J7LB96"/>
<protein>
    <submittedName>
        <fullName evidence="2">Unannotated protein</fullName>
    </submittedName>
</protein>
<accession>A0A6J7LB96</accession>
<evidence type="ECO:0000313" key="2">
    <source>
        <dbReference type="EMBL" id="CAB4965650.1"/>
    </source>
</evidence>
<feature type="compositionally biased region" description="Basic and acidic residues" evidence="1">
    <location>
        <begin position="324"/>
        <end position="335"/>
    </location>
</feature>
<feature type="compositionally biased region" description="Basic residues" evidence="1">
    <location>
        <begin position="336"/>
        <end position="346"/>
    </location>
</feature>
<dbReference type="EMBL" id="CAFBNE010000113">
    <property type="protein sequence ID" value="CAB4965650.1"/>
    <property type="molecule type" value="Genomic_DNA"/>
</dbReference>
<sequence>MVGTGAEDDHRAAAGVLRVLGELSADALGHGRGHAGDLLLPRGRVRLGVVISGRPLPWQALARDPVLREQQVEDRGHGARAATGLQRCGRDPASVHPAALAAALPHVEAREEHLCCPGVGRTVEGQSGVDALEVEVPLALAGVVEPKSEGTVRHMRAPCRGIDEHRLEGRALRVVAEVGRRDELVGHPCPVLFLEAHEEREVGVLLDVLDEPWHLPIDEELGEDDVAHGHGERTVGAGMRRHPFIGELRVVGVVGRDGDDLLAAVAGLGHEVGIRRSGDGHVGAPHDEVRGVPPVGRLGHVGLVAEHLRRGDGQVGVPVVEREHRAAEQADEPRTRGMRCHRHRRDRRESEDPIGTVFLDGVDVCCSDELVDLGPGGAHEPALAARPLVAAACLGVAYDGRPGIDRVVVHLPCRSVGLEQDPPDVGVPNPGGRVGVPRERGSSRATARLVFGAVGAYGRVVGLLRFPGDDAVLDIHLPRARPGAVHSVRAAHHLVVAPAVAVEGVALAAADLGDGAQVLRHLARGEEPSGPDQELLSCIGTY</sequence>
<proteinExistence type="predicted"/>
<gene>
    <name evidence="2" type="ORF">UFOPK3772_02684</name>
</gene>
<organism evidence="2">
    <name type="scientific">freshwater metagenome</name>
    <dbReference type="NCBI Taxonomy" id="449393"/>
    <lineage>
        <taxon>unclassified sequences</taxon>
        <taxon>metagenomes</taxon>
        <taxon>ecological metagenomes</taxon>
    </lineage>
</organism>
<reference evidence="2" key="1">
    <citation type="submission" date="2020-05" db="EMBL/GenBank/DDBJ databases">
        <authorList>
            <person name="Chiriac C."/>
            <person name="Salcher M."/>
            <person name="Ghai R."/>
            <person name="Kavagutti S V."/>
        </authorList>
    </citation>
    <scope>NUCLEOTIDE SEQUENCE</scope>
</reference>
<evidence type="ECO:0000256" key="1">
    <source>
        <dbReference type="SAM" id="MobiDB-lite"/>
    </source>
</evidence>
<feature type="region of interest" description="Disordered" evidence="1">
    <location>
        <begin position="324"/>
        <end position="350"/>
    </location>
</feature>
<name>A0A6J7LB96_9ZZZZ</name>